<comment type="caution">
    <text evidence="2">The sequence shown here is derived from an EMBL/GenBank/DDBJ whole genome shotgun (WGS) entry which is preliminary data.</text>
</comment>
<dbReference type="OrthoDB" id="932970at2"/>
<keyword evidence="3" id="KW-1185">Reference proteome</keyword>
<proteinExistence type="predicted"/>
<organism evidence="2 3">
    <name type="scientific">Dyadobacter jiangsuensis</name>
    <dbReference type="NCBI Taxonomy" id="1591085"/>
    <lineage>
        <taxon>Bacteria</taxon>
        <taxon>Pseudomonadati</taxon>
        <taxon>Bacteroidota</taxon>
        <taxon>Cytophagia</taxon>
        <taxon>Cytophagales</taxon>
        <taxon>Spirosomataceae</taxon>
        <taxon>Dyadobacter</taxon>
    </lineage>
</organism>
<feature type="chain" id="PRO_5015158117" evidence="1">
    <location>
        <begin position="22"/>
        <end position="216"/>
    </location>
</feature>
<dbReference type="RefSeq" id="WP_106599842.1">
    <property type="nucleotide sequence ID" value="NZ_PYAS01000039.1"/>
</dbReference>
<reference evidence="2 3" key="1">
    <citation type="submission" date="2018-03" db="EMBL/GenBank/DDBJ databases">
        <title>Genomic Encyclopedia of Archaeal and Bacterial Type Strains, Phase II (KMG-II): from individual species to whole genera.</title>
        <authorList>
            <person name="Goeker M."/>
        </authorList>
    </citation>
    <scope>NUCLEOTIDE SEQUENCE [LARGE SCALE GENOMIC DNA]</scope>
    <source>
        <strain evidence="2 3">DSM 29057</strain>
    </source>
</reference>
<name>A0A2P8F757_9BACT</name>
<sequence length="216" mass="22406">MKKKIYLLGVMMGLTASAAMAQNVGIGTTTPAAKLHVVGNVAIQDGTQGAGKVLTSDAAGIASWQAPAGSGASTATQTASYAVPIGNGAQPSAFFGVTEGSYTTVSNTTNVINFPSQKAAFINYVLGVDDVSAWTGYSPFNRFEIYIDGVASGIFIIIQTEVSGHFELTLSGVRTVTAGNHTFDVRATRWYNNGAPASAYQICGTISSNLDVTYLN</sequence>
<feature type="signal peptide" evidence="1">
    <location>
        <begin position="1"/>
        <end position="21"/>
    </location>
</feature>
<evidence type="ECO:0000313" key="3">
    <source>
        <dbReference type="Proteomes" id="UP000241964"/>
    </source>
</evidence>
<dbReference type="EMBL" id="PYAS01000039">
    <property type="protein sequence ID" value="PSL17549.1"/>
    <property type="molecule type" value="Genomic_DNA"/>
</dbReference>
<protein>
    <submittedName>
        <fullName evidence="2">Uncharacterized protein</fullName>
    </submittedName>
</protein>
<evidence type="ECO:0000256" key="1">
    <source>
        <dbReference type="SAM" id="SignalP"/>
    </source>
</evidence>
<gene>
    <name evidence="2" type="ORF">CLV60_1393</name>
</gene>
<evidence type="ECO:0000313" key="2">
    <source>
        <dbReference type="EMBL" id="PSL17549.1"/>
    </source>
</evidence>
<dbReference type="Proteomes" id="UP000241964">
    <property type="component" value="Unassembled WGS sequence"/>
</dbReference>
<keyword evidence="1" id="KW-0732">Signal</keyword>
<dbReference type="AlphaFoldDB" id="A0A2P8F757"/>
<accession>A0A2P8F757</accession>